<organism evidence="1">
    <name type="scientific">viral metagenome</name>
    <dbReference type="NCBI Taxonomy" id="1070528"/>
    <lineage>
        <taxon>unclassified sequences</taxon>
        <taxon>metagenomes</taxon>
        <taxon>organismal metagenomes</taxon>
    </lineage>
</organism>
<sequence>MTEAVFEFPRIRRLLQISIYSEDQDGTVSSHAINLNPTGLFLGDDDALFLVVKRKKGKKKRFGKKQQVEVVVDGRVKGFLESFETG</sequence>
<gene>
    <name evidence="1" type="ORF">MM171B02517_0004</name>
</gene>
<reference evidence="1" key="1">
    <citation type="submission" date="2020-03" db="EMBL/GenBank/DDBJ databases">
        <title>The deep terrestrial virosphere.</title>
        <authorList>
            <person name="Holmfeldt K."/>
            <person name="Nilsson E."/>
            <person name="Simone D."/>
            <person name="Lopez-Fernandez M."/>
            <person name="Wu X."/>
            <person name="de Brujin I."/>
            <person name="Lundin D."/>
            <person name="Andersson A."/>
            <person name="Bertilsson S."/>
            <person name="Dopson M."/>
        </authorList>
    </citation>
    <scope>NUCLEOTIDE SEQUENCE</scope>
    <source>
        <strain evidence="1">MM171B02517</strain>
    </source>
</reference>
<dbReference type="EMBL" id="MT143939">
    <property type="protein sequence ID" value="QJH93017.1"/>
    <property type="molecule type" value="Genomic_DNA"/>
</dbReference>
<protein>
    <submittedName>
        <fullName evidence="1">Uncharacterized protein</fullName>
    </submittedName>
</protein>
<proteinExistence type="predicted"/>
<accession>A0A6M3X6B8</accession>
<evidence type="ECO:0000313" key="1">
    <source>
        <dbReference type="EMBL" id="QJH93017.1"/>
    </source>
</evidence>
<dbReference type="AlphaFoldDB" id="A0A6M3X6B8"/>
<name>A0A6M3X6B8_9ZZZZ</name>